<dbReference type="Pfam" id="PF02517">
    <property type="entry name" value="Rce1-like"/>
    <property type="match status" value="1"/>
</dbReference>
<dbReference type="OMA" id="HAGWNAY"/>
<name>A0A2K3DL66_CHLRE</name>
<feature type="domain" description="CAAX prenyl protease 2/Lysostaphin resistance protein A-like" evidence="1">
    <location>
        <begin position="174"/>
        <end position="260"/>
    </location>
</feature>
<evidence type="ECO:0000313" key="2">
    <source>
        <dbReference type="EMBL" id="PNW81261.1"/>
    </source>
</evidence>
<accession>A0A2K3DL66</accession>
<evidence type="ECO:0000313" key="3">
    <source>
        <dbReference type="Proteomes" id="UP000006906"/>
    </source>
</evidence>
<dbReference type="EMBL" id="CM008968">
    <property type="protein sequence ID" value="PNW81261.1"/>
    <property type="molecule type" value="Genomic_DNA"/>
</dbReference>
<keyword evidence="3" id="KW-1185">Reference proteome</keyword>
<reference evidence="2 3" key="1">
    <citation type="journal article" date="2007" name="Science">
        <title>The Chlamydomonas genome reveals the evolution of key animal and plant functions.</title>
        <authorList>
            <person name="Merchant S.S."/>
            <person name="Prochnik S.E."/>
            <person name="Vallon O."/>
            <person name="Harris E.H."/>
            <person name="Karpowicz S.J."/>
            <person name="Witman G.B."/>
            <person name="Terry A."/>
            <person name="Salamov A."/>
            <person name="Fritz-Laylin L.K."/>
            <person name="Marechal-Drouard L."/>
            <person name="Marshall W.F."/>
            <person name="Qu L.H."/>
            <person name="Nelson D.R."/>
            <person name="Sanderfoot A.A."/>
            <person name="Spalding M.H."/>
            <person name="Kapitonov V.V."/>
            <person name="Ren Q."/>
            <person name="Ferris P."/>
            <person name="Lindquist E."/>
            <person name="Shapiro H."/>
            <person name="Lucas S.M."/>
            <person name="Grimwood J."/>
            <person name="Schmutz J."/>
            <person name="Cardol P."/>
            <person name="Cerutti H."/>
            <person name="Chanfreau G."/>
            <person name="Chen C.L."/>
            <person name="Cognat V."/>
            <person name="Croft M.T."/>
            <person name="Dent R."/>
            <person name="Dutcher S."/>
            <person name="Fernandez E."/>
            <person name="Fukuzawa H."/>
            <person name="Gonzalez-Ballester D."/>
            <person name="Gonzalez-Halphen D."/>
            <person name="Hallmann A."/>
            <person name="Hanikenne M."/>
            <person name="Hippler M."/>
            <person name="Inwood W."/>
            <person name="Jabbari K."/>
            <person name="Kalanon M."/>
            <person name="Kuras R."/>
            <person name="Lefebvre P.A."/>
            <person name="Lemaire S.D."/>
            <person name="Lobanov A.V."/>
            <person name="Lohr M."/>
            <person name="Manuell A."/>
            <person name="Meier I."/>
            <person name="Mets L."/>
            <person name="Mittag M."/>
            <person name="Mittelmeier T."/>
            <person name="Moroney J.V."/>
            <person name="Moseley J."/>
            <person name="Napoli C."/>
            <person name="Nedelcu A.M."/>
            <person name="Niyogi K."/>
            <person name="Novoselov S.V."/>
            <person name="Paulsen I.T."/>
            <person name="Pazour G."/>
            <person name="Purton S."/>
            <person name="Ral J.P."/>
            <person name="Riano-Pachon D.M."/>
            <person name="Riekhof W."/>
            <person name="Rymarquis L."/>
            <person name="Schroda M."/>
            <person name="Stern D."/>
            <person name="Umen J."/>
            <person name="Willows R."/>
            <person name="Wilson N."/>
            <person name="Zimmer S.L."/>
            <person name="Allmer J."/>
            <person name="Balk J."/>
            <person name="Bisova K."/>
            <person name="Chen C.J."/>
            <person name="Elias M."/>
            <person name="Gendler K."/>
            <person name="Hauser C."/>
            <person name="Lamb M.R."/>
            <person name="Ledford H."/>
            <person name="Long J.C."/>
            <person name="Minagawa J."/>
            <person name="Page M.D."/>
            <person name="Pan J."/>
            <person name="Pootakham W."/>
            <person name="Roje S."/>
            <person name="Rose A."/>
            <person name="Stahlberg E."/>
            <person name="Terauchi A.M."/>
            <person name="Yang P."/>
            <person name="Ball S."/>
            <person name="Bowler C."/>
            <person name="Dieckmann C.L."/>
            <person name="Gladyshev V.N."/>
            <person name="Green P."/>
            <person name="Jorgensen R."/>
            <person name="Mayfield S."/>
            <person name="Mueller-Roeber B."/>
            <person name="Rajamani S."/>
            <person name="Sayre R.T."/>
            <person name="Brokstein P."/>
            <person name="Dubchak I."/>
            <person name="Goodstein D."/>
            <person name="Hornick L."/>
            <person name="Huang Y.W."/>
            <person name="Jhaveri J."/>
            <person name="Luo Y."/>
            <person name="Martinez D."/>
            <person name="Ngau W.C."/>
            <person name="Otillar B."/>
            <person name="Poliakov A."/>
            <person name="Porter A."/>
            <person name="Szajkowski L."/>
            <person name="Werner G."/>
            <person name="Zhou K."/>
            <person name="Grigoriev I.V."/>
            <person name="Rokhsar D.S."/>
            <person name="Grossman A.R."/>
        </authorList>
    </citation>
    <scope>NUCLEOTIDE SEQUENCE [LARGE SCALE GENOMIC DNA]</scope>
    <source>
        <strain evidence="3">CC-503</strain>
    </source>
</reference>
<dbReference type="PANTHER" id="PTHR43592">
    <property type="entry name" value="CAAX AMINO TERMINAL PROTEASE"/>
    <property type="match status" value="1"/>
</dbReference>
<dbReference type="KEGG" id="cre:CHLRE_07g348750v5"/>
<dbReference type="InterPro" id="IPR003675">
    <property type="entry name" value="Rce1/LyrA-like_dom"/>
</dbReference>
<dbReference type="RefSeq" id="XP_001692462.2">
    <property type="nucleotide sequence ID" value="XM_001692410.2"/>
</dbReference>
<dbReference type="OrthoDB" id="548974at2759"/>
<dbReference type="GeneID" id="5718160"/>
<dbReference type="Gramene" id="PNW81261">
    <property type="protein sequence ID" value="PNW81261"/>
    <property type="gene ID" value="CHLRE_07g348750v5"/>
</dbReference>
<dbReference type="GO" id="GO:0004175">
    <property type="term" value="F:endopeptidase activity"/>
    <property type="evidence" value="ECO:0007669"/>
    <property type="project" value="UniProtKB-ARBA"/>
</dbReference>
<organism evidence="2 3">
    <name type="scientific">Chlamydomonas reinhardtii</name>
    <name type="common">Chlamydomonas smithii</name>
    <dbReference type="NCBI Taxonomy" id="3055"/>
    <lineage>
        <taxon>Eukaryota</taxon>
        <taxon>Viridiplantae</taxon>
        <taxon>Chlorophyta</taxon>
        <taxon>core chlorophytes</taxon>
        <taxon>Chlorophyceae</taxon>
        <taxon>CS clade</taxon>
        <taxon>Chlamydomonadales</taxon>
        <taxon>Chlamydomonadaceae</taxon>
        <taxon>Chlamydomonas</taxon>
    </lineage>
</organism>
<protein>
    <recommendedName>
        <fullName evidence="1">CAAX prenyl protease 2/Lysostaphin resistance protein A-like domain-containing protein</fullName>
    </recommendedName>
</protein>
<dbReference type="InParanoid" id="A0A2K3DL66"/>
<gene>
    <name evidence="2" type="ORF">CHLRE_07g348750v5</name>
</gene>
<dbReference type="AlphaFoldDB" id="A0A2K3DL66"/>
<dbReference type="Proteomes" id="UP000006906">
    <property type="component" value="Chromosome 7"/>
</dbReference>
<evidence type="ECO:0000259" key="1">
    <source>
        <dbReference type="Pfam" id="PF02517"/>
    </source>
</evidence>
<sequence>MPLTLTPSVLFGELAGGQLFANAKRVFPKVPWGPSQLAQVMAWSAALAVVGVATTAQTPQAEALLAGDVVRSAAVRHLGLEVLCCCLAAAVLFMGLRRSKPTAAGMFSFAPEPGALGTAALLALVAYPLADPLMHQACLAIEQALGVSALLPDPGSGLVSQLVEARDAGDGVSLALHATASCLVGPLWEETFWRGFFLASMTRVLPLPACVAASSTLFAALHLGPGNLLPIAVLSAVCDVLYLRTGSLAAPLLFHAGWNAYELAGILVLGREAFV</sequence>
<dbReference type="PANTHER" id="PTHR43592:SF15">
    <property type="entry name" value="CAAX AMINO TERMINAL PROTEASE FAMILY PROTEIN"/>
    <property type="match status" value="1"/>
</dbReference>
<dbReference type="PaxDb" id="3055-EDP03940"/>
<proteinExistence type="predicted"/>
<dbReference type="GO" id="GO:0080120">
    <property type="term" value="P:CAAX-box protein maturation"/>
    <property type="evidence" value="ECO:0007669"/>
    <property type="project" value="UniProtKB-ARBA"/>
</dbReference>